<protein>
    <submittedName>
        <fullName evidence="2">Uncharacterized protein</fullName>
    </submittedName>
</protein>
<organism evidence="2 3">
    <name type="scientific">Agaricus bisporus var. burnettii</name>
    <dbReference type="NCBI Taxonomy" id="192524"/>
    <lineage>
        <taxon>Eukaryota</taxon>
        <taxon>Fungi</taxon>
        <taxon>Dikarya</taxon>
        <taxon>Basidiomycota</taxon>
        <taxon>Agaricomycotina</taxon>
        <taxon>Agaricomycetes</taxon>
        <taxon>Agaricomycetidae</taxon>
        <taxon>Agaricales</taxon>
        <taxon>Agaricineae</taxon>
        <taxon>Agaricaceae</taxon>
        <taxon>Agaricus</taxon>
    </lineage>
</organism>
<comment type="caution">
    <text evidence="2">The sequence shown here is derived from an EMBL/GenBank/DDBJ whole genome shotgun (WGS) entry which is preliminary data.</text>
</comment>
<accession>A0A8H7F5Z7</accession>
<dbReference type="EMBL" id="JABXXO010000004">
    <property type="protein sequence ID" value="KAF7778517.1"/>
    <property type="molecule type" value="Genomic_DNA"/>
</dbReference>
<feature type="region of interest" description="Disordered" evidence="1">
    <location>
        <begin position="13"/>
        <end position="52"/>
    </location>
</feature>
<evidence type="ECO:0000313" key="2">
    <source>
        <dbReference type="EMBL" id="KAF7778517.1"/>
    </source>
</evidence>
<evidence type="ECO:0000313" key="3">
    <source>
        <dbReference type="Proteomes" id="UP000629468"/>
    </source>
</evidence>
<dbReference type="Proteomes" id="UP000629468">
    <property type="component" value="Unassembled WGS sequence"/>
</dbReference>
<proteinExistence type="predicted"/>
<name>A0A8H7F5Z7_AGABI</name>
<dbReference type="AlphaFoldDB" id="A0A8H7F5Z7"/>
<evidence type="ECO:0000256" key="1">
    <source>
        <dbReference type="SAM" id="MobiDB-lite"/>
    </source>
</evidence>
<gene>
    <name evidence="2" type="ORF">Agabi119p4_2862</name>
</gene>
<sequence length="84" mass="9213">MAPLLSSCVGRANSTEFDSSIPDAPVSGSVNLSRAEKPQKQQPAQRSRKATEMRETVAIFWITENYDSINPLPNGGRKLFGSKF</sequence>
<reference evidence="2 3" key="1">
    <citation type="journal article" name="Sci. Rep.">
        <title>Telomere-to-telomere assembled and centromere annotated genomes of the two main subspecies of the button mushroom Agaricus bisporus reveal especially polymorphic chromosome ends.</title>
        <authorList>
            <person name="Sonnenberg A.S.M."/>
            <person name="Sedaghat-Telgerd N."/>
            <person name="Lavrijssen B."/>
            <person name="Ohm R.A."/>
            <person name="Hendrickx P.M."/>
            <person name="Scholtmeijer K."/>
            <person name="Baars J.J.P."/>
            <person name="van Peer A."/>
        </authorList>
    </citation>
    <scope>NUCLEOTIDE SEQUENCE [LARGE SCALE GENOMIC DNA]</scope>
    <source>
        <strain evidence="2 3">H119_p4</strain>
    </source>
</reference>